<name>A0A2A9E9D4_9MICO</name>
<dbReference type="GO" id="GO:0046872">
    <property type="term" value="F:metal ion binding"/>
    <property type="evidence" value="ECO:0007669"/>
    <property type="project" value="InterPro"/>
</dbReference>
<dbReference type="InterPro" id="IPR024344">
    <property type="entry name" value="MDMPI_metal-binding"/>
</dbReference>
<dbReference type="NCBIfam" id="TIGR03083">
    <property type="entry name" value="maleylpyruvate isomerase family mycothiol-dependent enzyme"/>
    <property type="match status" value="1"/>
</dbReference>
<proteinExistence type="predicted"/>
<dbReference type="AlphaFoldDB" id="A0A2A9E9D4"/>
<evidence type="ECO:0000259" key="1">
    <source>
        <dbReference type="Pfam" id="PF11716"/>
    </source>
</evidence>
<evidence type="ECO:0000313" key="2">
    <source>
        <dbReference type="EMBL" id="PFG34849.1"/>
    </source>
</evidence>
<reference evidence="2 3" key="1">
    <citation type="submission" date="2017-10" db="EMBL/GenBank/DDBJ databases">
        <title>Sequencing the genomes of 1000 actinobacteria strains.</title>
        <authorList>
            <person name="Klenk H.-P."/>
        </authorList>
    </citation>
    <scope>NUCLEOTIDE SEQUENCE [LARGE SCALE GENOMIC DNA]</scope>
    <source>
        <strain evidence="2 3">DSM 18966</strain>
    </source>
</reference>
<dbReference type="OrthoDB" id="5178565at2"/>
<dbReference type="Pfam" id="PF11716">
    <property type="entry name" value="MDMPI_N"/>
    <property type="match status" value="1"/>
</dbReference>
<dbReference type="InterPro" id="IPR034660">
    <property type="entry name" value="DinB/YfiT-like"/>
</dbReference>
<dbReference type="SUPFAM" id="SSF109854">
    <property type="entry name" value="DinB/YfiT-like putative metalloenzymes"/>
    <property type="match status" value="1"/>
</dbReference>
<gene>
    <name evidence="2" type="ORF">ATL42_2777</name>
</gene>
<keyword evidence="3" id="KW-1185">Reference proteome</keyword>
<dbReference type="RefSeq" id="WP_098456582.1">
    <property type="nucleotide sequence ID" value="NZ_PDJG01000001.1"/>
</dbReference>
<dbReference type="InterPro" id="IPR017517">
    <property type="entry name" value="Maleyloyr_isom"/>
</dbReference>
<dbReference type="Gene3D" id="1.20.120.450">
    <property type="entry name" value="dinb family like domain"/>
    <property type="match status" value="1"/>
</dbReference>
<protein>
    <submittedName>
        <fullName evidence="2">Uncharacterized protein (TIGR03083 family)</fullName>
    </submittedName>
</protein>
<comment type="caution">
    <text evidence="2">The sequence shown here is derived from an EMBL/GenBank/DDBJ whole genome shotgun (WGS) entry which is preliminary data.</text>
</comment>
<dbReference type="EMBL" id="PDJG01000001">
    <property type="protein sequence ID" value="PFG34849.1"/>
    <property type="molecule type" value="Genomic_DNA"/>
</dbReference>
<sequence length="223" mass="24435">MRTPAAAIWQTVHTERRRLVADLSDLEDAQWRTPSLCPGWDVHDVLAHLVDTARTGRLDFVRGLLAARMNFDRANERGIARQKRHDPKDTLEALTHATSLTRTPPASLETRLVEAIVHGEDVRRPLGIDGTYPEPAIAQALAYQLRTPVAFGGGRERAAGLRLVDRTTSTAWGTGDDVEADVIDLLLAVSGRPVQQNRFAGAGAARLVAAATRTTPDRKARDR</sequence>
<evidence type="ECO:0000313" key="3">
    <source>
        <dbReference type="Proteomes" id="UP000225548"/>
    </source>
</evidence>
<organism evidence="2 3">
    <name type="scientific">Sanguibacter antarcticus</name>
    <dbReference type="NCBI Taxonomy" id="372484"/>
    <lineage>
        <taxon>Bacteria</taxon>
        <taxon>Bacillati</taxon>
        <taxon>Actinomycetota</taxon>
        <taxon>Actinomycetes</taxon>
        <taxon>Micrococcales</taxon>
        <taxon>Sanguibacteraceae</taxon>
        <taxon>Sanguibacter</taxon>
    </lineage>
</organism>
<dbReference type="Proteomes" id="UP000225548">
    <property type="component" value="Unassembled WGS sequence"/>
</dbReference>
<feature type="domain" description="Mycothiol-dependent maleylpyruvate isomerase metal-binding" evidence="1">
    <location>
        <begin position="13"/>
        <end position="99"/>
    </location>
</feature>
<accession>A0A2A9E9D4</accession>